<dbReference type="Proteomes" id="UP000887565">
    <property type="component" value="Unplaced"/>
</dbReference>
<accession>A0A915K3R7</accession>
<feature type="transmembrane region" description="Helical" evidence="2">
    <location>
        <begin position="34"/>
        <end position="55"/>
    </location>
</feature>
<keyword evidence="3" id="KW-1185">Reference proteome</keyword>
<organism evidence="3 4">
    <name type="scientific">Romanomermis culicivorax</name>
    <name type="common">Nematode worm</name>
    <dbReference type="NCBI Taxonomy" id="13658"/>
    <lineage>
        <taxon>Eukaryota</taxon>
        <taxon>Metazoa</taxon>
        <taxon>Ecdysozoa</taxon>
        <taxon>Nematoda</taxon>
        <taxon>Enoplea</taxon>
        <taxon>Dorylaimia</taxon>
        <taxon>Mermithida</taxon>
        <taxon>Mermithoidea</taxon>
        <taxon>Mermithidae</taxon>
        <taxon>Romanomermis</taxon>
    </lineage>
</organism>
<dbReference type="WBParaSite" id="nRc.2.0.1.t32857-RA">
    <property type="protein sequence ID" value="nRc.2.0.1.t32857-RA"/>
    <property type="gene ID" value="nRc.2.0.1.g32857"/>
</dbReference>
<feature type="compositionally biased region" description="Basic and acidic residues" evidence="1">
    <location>
        <begin position="67"/>
        <end position="81"/>
    </location>
</feature>
<sequence>MACFMVLEVAIKKHTSRSRLLTISQRGDSGKTQINIIIVTVWAIAVIICIVRQLLVKYATRANNDDAEKRRQNAEHNDGRSPAESIGRQTAHKTAKEIAQSIGQLSVSPTDEKIDINLPPAATTDHAQNSFEVDRISKMSFSRAPINVAYGFVARGGNSNDEEPFV</sequence>
<dbReference type="AlphaFoldDB" id="A0A915K3R7"/>
<keyword evidence="2" id="KW-0472">Membrane</keyword>
<reference evidence="4" key="1">
    <citation type="submission" date="2022-11" db="UniProtKB">
        <authorList>
            <consortium name="WormBaseParasite"/>
        </authorList>
    </citation>
    <scope>IDENTIFICATION</scope>
</reference>
<keyword evidence="2" id="KW-0812">Transmembrane</keyword>
<name>A0A915K3R7_ROMCU</name>
<feature type="region of interest" description="Disordered" evidence="1">
    <location>
        <begin position="67"/>
        <end position="93"/>
    </location>
</feature>
<evidence type="ECO:0000256" key="2">
    <source>
        <dbReference type="SAM" id="Phobius"/>
    </source>
</evidence>
<evidence type="ECO:0000313" key="3">
    <source>
        <dbReference type="Proteomes" id="UP000887565"/>
    </source>
</evidence>
<keyword evidence="2" id="KW-1133">Transmembrane helix</keyword>
<proteinExistence type="predicted"/>
<evidence type="ECO:0000313" key="4">
    <source>
        <dbReference type="WBParaSite" id="nRc.2.0.1.t32857-RA"/>
    </source>
</evidence>
<evidence type="ECO:0000256" key="1">
    <source>
        <dbReference type="SAM" id="MobiDB-lite"/>
    </source>
</evidence>
<protein>
    <submittedName>
        <fullName evidence="4">Uncharacterized protein</fullName>
    </submittedName>
</protein>